<dbReference type="PANTHER" id="PTHR15020:SF50">
    <property type="entry name" value="UPF0659 PROTEIN YMR090W"/>
    <property type="match status" value="1"/>
</dbReference>
<dbReference type="PANTHER" id="PTHR15020">
    <property type="entry name" value="FLAVIN REDUCTASE-RELATED"/>
    <property type="match status" value="1"/>
</dbReference>
<dbReference type="Proteomes" id="UP001314263">
    <property type="component" value="Unassembled WGS sequence"/>
</dbReference>
<name>A0AAV1I074_9CHLO</name>
<protein>
    <recommendedName>
        <fullName evidence="2">NAD(P)-binding domain-containing protein</fullName>
    </recommendedName>
</protein>
<accession>A0AAV1I074</accession>
<feature type="region of interest" description="Disordered" evidence="1">
    <location>
        <begin position="1"/>
        <end position="26"/>
    </location>
</feature>
<dbReference type="InterPro" id="IPR036291">
    <property type="entry name" value="NAD(P)-bd_dom_sf"/>
</dbReference>
<organism evidence="3 4">
    <name type="scientific">Coccomyxa viridis</name>
    <dbReference type="NCBI Taxonomy" id="1274662"/>
    <lineage>
        <taxon>Eukaryota</taxon>
        <taxon>Viridiplantae</taxon>
        <taxon>Chlorophyta</taxon>
        <taxon>core chlorophytes</taxon>
        <taxon>Trebouxiophyceae</taxon>
        <taxon>Trebouxiophyceae incertae sedis</taxon>
        <taxon>Coccomyxaceae</taxon>
        <taxon>Coccomyxa</taxon>
    </lineage>
</organism>
<gene>
    <name evidence="3" type="ORF">CVIRNUC_002871</name>
</gene>
<dbReference type="Gene3D" id="3.40.50.720">
    <property type="entry name" value="NAD(P)-binding Rossmann-like Domain"/>
    <property type="match status" value="1"/>
</dbReference>
<evidence type="ECO:0000313" key="3">
    <source>
        <dbReference type="EMBL" id="CAK0761550.1"/>
    </source>
</evidence>
<evidence type="ECO:0000313" key="4">
    <source>
        <dbReference type="Proteomes" id="UP001314263"/>
    </source>
</evidence>
<dbReference type="CDD" id="cd05243">
    <property type="entry name" value="SDR_a5"/>
    <property type="match status" value="1"/>
</dbReference>
<dbReference type="SUPFAM" id="SSF51735">
    <property type="entry name" value="NAD(P)-binding Rossmann-fold domains"/>
    <property type="match status" value="1"/>
</dbReference>
<dbReference type="EMBL" id="CAUYUE010000004">
    <property type="protein sequence ID" value="CAK0761550.1"/>
    <property type="molecule type" value="Genomic_DNA"/>
</dbReference>
<evidence type="ECO:0000259" key="2">
    <source>
        <dbReference type="Pfam" id="PF13460"/>
    </source>
</evidence>
<evidence type="ECO:0000256" key="1">
    <source>
        <dbReference type="SAM" id="MobiDB-lite"/>
    </source>
</evidence>
<feature type="compositionally biased region" description="Polar residues" evidence="1">
    <location>
        <begin position="1"/>
        <end position="11"/>
    </location>
</feature>
<reference evidence="3 4" key="1">
    <citation type="submission" date="2023-10" db="EMBL/GenBank/DDBJ databases">
        <authorList>
            <person name="Maclean D."/>
            <person name="Macfadyen A."/>
        </authorList>
    </citation>
    <scope>NUCLEOTIDE SEQUENCE [LARGE SCALE GENOMIC DNA]</scope>
</reference>
<comment type="caution">
    <text evidence="3">The sequence shown here is derived from an EMBL/GenBank/DDBJ whole genome shotgun (WGS) entry which is preliminary data.</text>
</comment>
<proteinExistence type="predicted"/>
<dbReference type="InterPro" id="IPR016040">
    <property type="entry name" value="NAD(P)-bd_dom"/>
</dbReference>
<feature type="domain" description="NAD(P)-binding" evidence="2">
    <location>
        <begin position="53"/>
        <end position="258"/>
    </location>
</feature>
<sequence length="290" mass="30803">MQASLEASPFSQCAPFRSNGSPTSTCAMQAGRRQRLHVQASTIGPGDTVLVAGATGGVGQILTAKLLERGYKVRAMTRSKDKADQLLGNKDGLEVIVADAKDPQTLPASMQGIDAVAAVTGTTAFPSKKWTGNNGPEQTDYIAMRNLIDATPKSVKRFVLTTSAGVDRSNKIPFSILNLFGVLKYKKQAETLLQQSGLPWTILRPSRLTDGPYTSYDLNTLLQATAGTRQDVLISAQDDQLGEASRIAVAEAIVQVLAIDAAEGRKYSIASREGEGPGTDPAKWKALLGV</sequence>
<dbReference type="Pfam" id="PF13460">
    <property type="entry name" value="NAD_binding_10"/>
    <property type="match status" value="1"/>
</dbReference>
<keyword evidence="4" id="KW-1185">Reference proteome</keyword>
<dbReference type="AlphaFoldDB" id="A0AAV1I074"/>